<dbReference type="AlphaFoldDB" id="A0A8C7W1F5"/>
<keyword evidence="3 6" id="KW-0238">DNA-binding</keyword>
<dbReference type="GO" id="GO:0005634">
    <property type="term" value="C:nucleus"/>
    <property type="evidence" value="ECO:0007669"/>
    <property type="project" value="UniProtKB-SubCell"/>
</dbReference>
<dbReference type="InterPro" id="IPR008967">
    <property type="entry name" value="p53-like_TF_DNA-bd_sf"/>
</dbReference>
<dbReference type="InterPro" id="IPR018186">
    <property type="entry name" value="TF_T-box_CS"/>
</dbReference>
<dbReference type="GO" id="GO:0000981">
    <property type="term" value="F:DNA-binding transcription factor activity, RNA polymerase II-specific"/>
    <property type="evidence" value="ECO:0007669"/>
    <property type="project" value="TreeGrafter"/>
</dbReference>
<evidence type="ECO:0000256" key="2">
    <source>
        <dbReference type="ARBA" id="ARBA00023015"/>
    </source>
</evidence>
<evidence type="ECO:0000256" key="6">
    <source>
        <dbReference type="PROSITE-ProRule" id="PRU00201"/>
    </source>
</evidence>
<evidence type="ECO:0000256" key="7">
    <source>
        <dbReference type="SAM" id="MobiDB-lite"/>
    </source>
</evidence>
<dbReference type="PANTHER" id="PTHR11267:SF204">
    <property type="entry name" value="SPADETAIL"/>
    <property type="match status" value="1"/>
</dbReference>
<sequence>MMTPSPLTADPYHQGNVRMTLEKSDLWKSFHNLATEMIITKHGRRMFPHCNVSLSGLQPYANYVLMVDMVPVDNFRYRWNKGQWDMAGKAEPQLPCRTYVHPDSPAPGSYWMKQSVSFLKLKLTNNTLDQHGHIILHSMHHYIPRFSVVQADSLYSVRWGHFHSFSFPETSFTAVTAYQNTKIAKLKIDHNPFAKGFKGEHTRTHSKRCRSNKSPGNATKKAKEDNDPGNQSPPDLQTAKLNCELEEQRMTLGATENVVSGKEDLLSPWALKQDPSQSHSLHTEILELHDHRQEYSTEEQMVPGPASMSYQSCRSVENGRLLSPSSIAEDGECRRSYESHVPDVATVPGQKITRPVLVRDMGHHHHTLAPAMPQDYRVSPVHLPMSSKTYPGHLGYSYPLYGHYSTDQGMGQWAECGTGQYSGPYFPHHLPILTSQTLTTDQGTLPTQFLSSWQHSGRVELEPELQFGQSG</sequence>
<feature type="region of interest" description="Disordered" evidence="7">
    <location>
        <begin position="194"/>
        <end position="237"/>
    </location>
</feature>
<evidence type="ECO:0000256" key="1">
    <source>
        <dbReference type="ARBA" id="ARBA00004123"/>
    </source>
</evidence>
<dbReference type="OrthoDB" id="6119313at2759"/>
<evidence type="ECO:0000313" key="10">
    <source>
        <dbReference type="Proteomes" id="UP000694395"/>
    </source>
</evidence>
<dbReference type="RefSeq" id="XP_036833074.1">
    <property type="nucleotide sequence ID" value="XM_036977179.1"/>
</dbReference>
<accession>A0A8C7W1F5</accession>
<dbReference type="Gene3D" id="2.60.40.820">
    <property type="entry name" value="Transcription factor, T-box"/>
    <property type="match status" value="1"/>
</dbReference>
<dbReference type="PROSITE" id="PS50252">
    <property type="entry name" value="TBOX_3"/>
    <property type="match status" value="1"/>
</dbReference>
<dbReference type="GO" id="GO:0045893">
    <property type="term" value="P:positive regulation of DNA-templated transcription"/>
    <property type="evidence" value="ECO:0007669"/>
    <property type="project" value="InterPro"/>
</dbReference>
<dbReference type="GO" id="GO:0000785">
    <property type="term" value="C:chromatin"/>
    <property type="evidence" value="ECO:0007669"/>
    <property type="project" value="TreeGrafter"/>
</dbReference>
<evidence type="ECO:0000256" key="3">
    <source>
        <dbReference type="ARBA" id="ARBA00023125"/>
    </source>
</evidence>
<evidence type="ECO:0000256" key="4">
    <source>
        <dbReference type="ARBA" id="ARBA00023163"/>
    </source>
</evidence>
<evidence type="ECO:0000256" key="5">
    <source>
        <dbReference type="ARBA" id="ARBA00023242"/>
    </source>
</evidence>
<dbReference type="GeneID" id="110523532"/>
<dbReference type="KEGG" id="omy:110523532"/>
<dbReference type="PROSITE" id="PS01264">
    <property type="entry name" value="TBOX_2"/>
    <property type="match status" value="1"/>
</dbReference>
<feature type="compositionally biased region" description="Basic and acidic residues" evidence="7">
    <location>
        <begin position="194"/>
        <end position="203"/>
    </location>
</feature>
<protein>
    <recommendedName>
        <fullName evidence="8">T-box domain-containing protein</fullName>
    </recommendedName>
</protein>
<dbReference type="InterPro" id="IPR036960">
    <property type="entry name" value="T-box_sf"/>
</dbReference>
<reference evidence="9" key="3">
    <citation type="submission" date="2025-09" db="UniProtKB">
        <authorList>
            <consortium name="Ensembl"/>
        </authorList>
    </citation>
    <scope>IDENTIFICATION</scope>
</reference>
<dbReference type="SUPFAM" id="SSF49417">
    <property type="entry name" value="p53-like transcription factors"/>
    <property type="match status" value="1"/>
</dbReference>
<dbReference type="GO" id="GO:0000978">
    <property type="term" value="F:RNA polymerase II cis-regulatory region sequence-specific DNA binding"/>
    <property type="evidence" value="ECO:0007669"/>
    <property type="project" value="InterPro"/>
</dbReference>
<dbReference type="PANTHER" id="PTHR11267">
    <property type="entry name" value="T-BOX PROTEIN-RELATED"/>
    <property type="match status" value="1"/>
</dbReference>
<proteinExistence type="predicted"/>
<reference evidence="9" key="2">
    <citation type="submission" date="2025-08" db="UniProtKB">
        <authorList>
            <consortium name="Ensembl"/>
        </authorList>
    </citation>
    <scope>IDENTIFICATION</scope>
</reference>
<dbReference type="Proteomes" id="UP000694395">
    <property type="component" value="Chromosome 5"/>
</dbReference>
<dbReference type="Pfam" id="PF00907">
    <property type="entry name" value="T-box"/>
    <property type="match status" value="1"/>
</dbReference>
<dbReference type="GeneTree" id="ENSGT00940000164254"/>
<dbReference type="SMART" id="SM00425">
    <property type="entry name" value="TBOX"/>
    <property type="match status" value="1"/>
</dbReference>
<dbReference type="Ensembl" id="ENSOMYT00000067716.2">
    <property type="protein sequence ID" value="ENSOMYP00000062173.1"/>
    <property type="gene ID" value="ENSOMYG00000028760.2"/>
</dbReference>
<dbReference type="GO" id="GO:0007389">
    <property type="term" value="P:pattern specification process"/>
    <property type="evidence" value="ECO:0007669"/>
    <property type="project" value="TreeGrafter"/>
</dbReference>
<comment type="caution">
    <text evidence="6">Lacks conserved residue(s) required for the propagation of feature annotation.</text>
</comment>
<dbReference type="PRINTS" id="PR00937">
    <property type="entry name" value="TBOX"/>
</dbReference>
<organism evidence="9 10">
    <name type="scientific">Oncorhynchus mykiss</name>
    <name type="common">Rainbow trout</name>
    <name type="synonym">Salmo gairdneri</name>
    <dbReference type="NCBI Taxonomy" id="8022"/>
    <lineage>
        <taxon>Eukaryota</taxon>
        <taxon>Metazoa</taxon>
        <taxon>Chordata</taxon>
        <taxon>Craniata</taxon>
        <taxon>Vertebrata</taxon>
        <taxon>Euteleostomi</taxon>
        <taxon>Actinopterygii</taxon>
        <taxon>Neopterygii</taxon>
        <taxon>Teleostei</taxon>
        <taxon>Protacanthopterygii</taxon>
        <taxon>Salmoniformes</taxon>
        <taxon>Salmonidae</taxon>
        <taxon>Salmoninae</taxon>
        <taxon>Oncorhynchus</taxon>
    </lineage>
</organism>
<dbReference type="InterPro" id="IPR046360">
    <property type="entry name" value="T-box_DNA-bd"/>
</dbReference>
<keyword evidence="4" id="KW-0804">Transcription</keyword>
<comment type="subcellular location">
    <subcellularLocation>
        <location evidence="1 6">Nucleus</location>
    </subcellularLocation>
</comment>
<dbReference type="InterPro" id="IPR001699">
    <property type="entry name" value="TF_T-box"/>
</dbReference>
<reference evidence="9" key="1">
    <citation type="submission" date="2020-07" db="EMBL/GenBank/DDBJ databases">
        <title>A long reads based de novo assembly of the rainbow trout Arlee double haploid line genome.</title>
        <authorList>
            <person name="Gao G."/>
            <person name="Palti Y."/>
        </authorList>
    </citation>
    <scope>NUCLEOTIDE SEQUENCE [LARGE SCALE GENOMIC DNA]</scope>
</reference>
<evidence type="ECO:0000313" key="9">
    <source>
        <dbReference type="Ensembl" id="ENSOMYP00000062173.1"/>
    </source>
</evidence>
<evidence type="ECO:0000259" key="8">
    <source>
        <dbReference type="PROSITE" id="PS50252"/>
    </source>
</evidence>
<dbReference type="GO" id="GO:0003007">
    <property type="term" value="P:heart morphogenesis"/>
    <property type="evidence" value="ECO:0007669"/>
    <property type="project" value="TreeGrafter"/>
</dbReference>
<keyword evidence="2" id="KW-0805">Transcription regulation</keyword>
<dbReference type="FunFam" id="2.60.40.820:FF:000007">
    <property type="entry name" value="T-box transcription factor"/>
    <property type="match status" value="1"/>
</dbReference>
<keyword evidence="10" id="KW-1185">Reference proteome</keyword>
<dbReference type="PROSITE" id="PS01283">
    <property type="entry name" value="TBOX_1"/>
    <property type="match status" value="1"/>
</dbReference>
<feature type="domain" description="T-box" evidence="8">
    <location>
        <begin position="21"/>
        <end position="199"/>
    </location>
</feature>
<name>A0A8C7W1F5_ONCMY</name>
<keyword evidence="5 6" id="KW-0539">Nucleus</keyword>
<dbReference type="GO" id="GO:0001708">
    <property type="term" value="P:cell fate specification"/>
    <property type="evidence" value="ECO:0007669"/>
    <property type="project" value="TreeGrafter"/>
</dbReference>